<feature type="transmembrane region" description="Helical" evidence="8">
    <location>
        <begin position="106"/>
        <end position="125"/>
    </location>
</feature>
<evidence type="ECO:0000256" key="7">
    <source>
        <dbReference type="SAM" id="MobiDB-lite"/>
    </source>
</evidence>
<feature type="transmembrane region" description="Helical" evidence="8">
    <location>
        <begin position="308"/>
        <end position="325"/>
    </location>
</feature>
<dbReference type="FunFam" id="1.20.1250.20:FF:000068">
    <property type="entry name" value="MFS general substrate transporter"/>
    <property type="match status" value="1"/>
</dbReference>
<accession>G4T9K8</accession>
<feature type="transmembrane region" description="Helical" evidence="8">
    <location>
        <begin position="424"/>
        <end position="447"/>
    </location>
</feature>
<dbReference type="AlphaFoldDB" id="G4T9K8"/>
<dbReference type="InterPro" id="IPR020846">
    <property type="entry name" value="MFS_dom"/>
</dbReference>
<feature type="transmembrane region" description="Helical" evidence="8">
    <location>
        <begin position="332"/>
        <end position="353"/>
    </location>
</feature>
<keyword evidence="5 8" id="KW-0472">Membrane</keyword>
<dbReference type="HOGENOM" id="CLU_001265_0_1_1"/>
<evidence type="ECO:0000256" key="1">
    <source>
        <dbReference type="ARBA" id="ARBA00004141"/>
    </source>
</evidence>
<feature type="region of interest" description="Disordered" evidence="7">
    <location>
        <begin position="1"/>
        <end position="24"/>
    </location>
</feature>
<comment type="subcellular location">
    <subcellularLocation>
        <location evidence="1">Membrane</location>
        <topology evidence="1">Multi-pass membrane protein</topology>
    </subcellularLocation>
</comment>
<comment type="similarity">
    <text evidence="6">Belongs to the major facilitator superfamily. Allantoate permease family.</text>
</comment>
<keyword evidence="2" id="KW-0813">Transport</keyword>
<dbReference type="Pfam" id="PF07690">
    <property type="entry name" value="MFS_1"/>
    <property type="match status" value="1"/>
</dbReference>
<feature type="transmembrane region" description="Helical" evidence="8">
    <location>
        <begin position="268"/>
        <end position="288"/>
    </location>
</feature>
<feature type="compositionally biased region" description="Basic and acidic residues" evidence="7">
    <location>
        <begin position="1"/>
        <end position="13"/>
    </location>
</feature>
<dbReference type="PANTHER" id="PTHR43791">
    <property type="entry name" value="PERMEASE-RELATED"/>
    <property type="match status" value="1"/>
</dbReference>
<dbReference type="FunCoup" id="G4T9K8">
    <property type="interactions" value="72"/>
</dbReference>
<evidence type="ECO:0000313" key="11">
    <source>
        <dbReference type="Proteomes" id="UP000007148"/>
    </source>
</evidence>
<feature type="compositionally biased region" description="Low complexity" evidence="7">
    <location>
        <begin position="14"/>
        <end position="23"/>
    </location>
</feature>
<name>G4T9K8_SERID</name>
<dbReference type="SUPFAM" id="SSF103473">
    <property type="entry name" value="MFS general substrate transporter"/>
    <property type="match status" value="1"/>
</dbReference>
<proteinExistence type="inferred from homology"/>
<keyword evidence="3 8" id="KW-0812">Transmembrane</keyword>
<feature type="transmembrane region" description="Helical" evidence="8">
    <location>
        <begin position="199"/>
        <end position="219"/>
    </location>
</feature>
<dbReference type="eggNOG" id="KOG2533">
    <property type="taxonomic scope" value="Eukaryota"/>
</dbReference>
<keyword evidence="4 8" id="KW-1133">Transmembrane helix</keyword>
<evidence type="ECO:0000256" key="2">
    <source>
        <dbReference type="ARBA" id="ARBA00022448"/>
    </source>
</evidence>
<dbReference type="InterPro" id="IPR036259">
    <property type="entry name" value="MFS_trans_sf"/>
</dbReference>
<reference evidence="10 11" key="1">
    <citation type="journal article" date="2011" name="PLoS Pathog.">
        <title>Endophytic Life Strategies Decoded by Genome and Transcriptome Analyses of the Mutualistic Root Symbiont Piriformospora indica.</title>
        <authorList>
            <person name="Zuccaro A."/>
            <person name="Lahrmann U."/>
            <person name="Guldener U."/>
            <person name="Langen G."/>
            <person name="Pfiffi S."/>
            <person name="Biedenkopf D."/>
            <person name="Wong P."/>
            <person name="Samans B."/>
            <person name="Grimm C."/>
            <person name="Basiewicz M."/>
            <person name="Murat C."/>
            <person name="Martin F."/>
            <person name="Kogel K.H."/>
        </authorList>
    </citation>
    <scope>NUCLEOTIDE SEQUENCE [LARGE SCALE GENOMIC DNA]</scope>
    <source>
        <strain evidence="10 11">DSM 11827</strain>
    </source>
</reference>
<dbReference type="InterPro" id="IPR011701">
    <property type="entry name" value="MFS"/>
</dbReference>
<feature type="domain" description="Major facilitator superfamily (MFS) profile" evidence="9">
    <location>
        <begin position="33"/>
        <end position="446"/>
    </location>
</feature>
<feature type="transmembrane region" description="Helical" evidence="8">
    <location>
        <begin position="391"/>
        <end position="412"/>
    </location>
</feature>
<dbReference type="PANTHER" id="PTHR43791:SF57">
    <property type="entry name" value="MAJOR FACILITATOR SUPERFAMILY (MFS) PROFILE DOMAIN-CONTAINING PROTEIN"/>
    <property type="match status" value="1"/>
</dbReference>
<dbReference type="Gene3D" id="1.20.1250.20">
    <property type="entry name" value="MFS general substrate transporter like domains"/>
    <property type="match status" value="2"/>
</dbReference>
<evidence type="ECO:0000313" key="10">
    <source>
        <dbReference type="EMBL" id="CCA68001.1"/>
    </source>
</evidence>
<evidence type="ECO:0000259" key="9">
    <source>
        <dbReference type="PROSITE" id="PS50850"/>
    </source>
</evidence>
<dbReference type="FunFam" id="1.20.1250.20:FF:000018">
    <property type="entry name" value="MFS transporter permease"/>
    <property type="match status" value="1"/>
</dbReference>
<organism evidence="10 11">
    <name type="scientific">Serendipita indica (strain DSM 11827)</name>
    <name type="common">Root endophyte fungus</name>
    <name type="synonym">Piriformospora indica</name>
    <dbReference type="NCBI Taxonomy" id="1109443"/>
    <lineage>
        <taxon>Eukaryota</taxon>
        <taxon>Fungi</taxon>
        <taxon>Dikarya</taxon>
        <taxon>Basidiomycota</taxon>
        <taxon>Agaricomycotina</taxon>
        <taxon>Agaricomycetes</taxon>
        <taxon>Sebacinales</taxon>
        <taxon>Serendipitaceae</taxon>
        <taxon>Serendipita</taxon>
    </lineage>
</organism>
<feature type="transmembrane region" description="Helical" evidence="8">
    <location>
        <begin position="359"/>
        <end position="379"/>
    </location>
</feature>
<evidence type="ECO:0000256" key="3">
    <source>
        <dbReference type="ARBA" id="ARBA00022692"/>
    </source>
</evidence>
<evidence type="ECO:0000256" key="4">
    <source>
        <dbReference type="ARBA" id="ARBA00022989"/>
    </source>
</evidence>
<gene>
    <name evidence="10" type="ORF">PIIN_01868</name>
</gene>
<evidence type="ECO:0000256" key="5">
    <source>
        <dbReference type="ARBA" id="ARBA00023136"/>
    </source>
</evidence>
<dbReference type="OMA" id="LPYVTMW"/>
<sequence>MASEKEKMTHVDVTESTSKSSSSIKERALEGQGFDAQRTKALLWKLDRNIVPFLALLYLIAQTSKLETSLNMKGLDYNNALAIFFPFYVAAEVPSNIMLKRTRPAFWFSLIMVLWALSTVVMGFVKTYHQLLALRAILGFFEGGLFPGVNFYITTWYRRHECGLRMAIFFSAATAAGAFGGLLARGITEMHGKGGLEGWSWIFILEGILTFIVAVWAYFQIHDFPHTAKFLAQDERDEVQRRLTEDRTSLADEFSYAYVKDALTDWKIWVHMIATFGIYTALYSISLFLPTIIKSMGYKDNKAQLMTVPPYVVACVFTISGGFAADRYKQRGIFMIGFCLLALTGMVMLISSANIHVQYAGTFLAASGIYANVPGGVAWNSNNIGGSTKRAVGLGLHVAFGNLGGVLASYLFQSKDAPRYKPGFAVLIGMHAMSVVLCIFMTIYLRYENARRDRVARENGWPLKAEEYTHEMREAERTKGDNASFFRYTI</sequence>
<dbReference type="GO" id="GO:0022857">
    <property type="term" value="F:transmembrane transporter activity"/>
    <property type="evidence" value="ECO:0007669"/>
    <property type="project" value="InterPro"/>
</dbReference>
<protein>
    <submittedName>
        <fullName evidence="10">Related to allantoate permease</fullName>
    </submittedName>
</protein>
<evidence type="ECO:0000256" key="6">
    <source>
        <dbReference type="ARBA" id="ARBA00037968"/>
    </source>
</evidence>
<feature type="transmembrane region" description="Helical" evidence="8">
    <location>
        <begin position="131"/>
        <end position="154"/>
    </location>
</feature>
<dbReference type="GO" id="GO:0016020">
    <property type="term" value="C:membrane"/>
    <property type="evidence" value="ECO:0007669"/>
    <property type="project" value="UniProtKB-SubCell"/>
</dbReference>
<dbReference type="OrthoDB" id="2962993at2759"/>
<comment type="caution">
    <text evidence="10">The sequence shown here is derived from an EMBL/GenBank/DDBJ whole genome shotgun (WGS) entry which is preliminary data.</text>
</comment>
<evidence type="ECO:0000256" key="8">
    <source>
        <dbReference type="SAM" id="Phobius"/>
    </source>
</evidence>
<feature type="transmembrane region" description="Helical" evidence="8">
    <location>
        <begin position="166"/>
        <end position="187"/>
    </location>
</feature>
<dbReference type="Proteomes" id="UP000007148">
    <property type="component" value="Unassembled WGS sequence"/>
</dbReference>
<keyword evidence="11" id="KW-1185">Reference proteome</keyword>
<dbReference type="InParanoid" id="G4T9K8"/>
<dbReference type="PROSITE" id="PS50850">
    <property type="entry name" value="MFS"/>
    <property type="match status" value="1"/>
</dbReference>
<dbReference type="EMBL" id="CAFZ01000023">
    <property type="protein sequence ID" value="CCA68001.1"/>
    <property type="molecule type" value="Genomic_DNA"/>
</dbReference>
<dbReference type="STRING" id="1109443.G4T9K8"/>